<feature type="domain" description="Glycosyltransferase 2-like" evidence="2">
    <location>
        <begin position="16"/>
        <end position="179"/>
    </location>
</feature>
<dbReference type="InterPro" id="IPR050256">
    <property type="entry name" value="Glycosyltransferase_2"/>
</dbReference>
<keyword evidence="4" id="KW-1185">Reference proteome</keyword>
<keyword evidence="1" id="KW-0472">Membrane</keyword>
<dbReference type="PANTHER" id="PTHR48090">
    <property type="entry name" value="UNDECAPRENYL-PHOSPHATE 4-DEOXY-4-FORMAMIDO-L-ARABINOSE TRANSFERASE-RELATED"/>
    <property type="match status" value="1"/>
</dbReference>
<protein>
    <submittedName>
        <fullName evidence="3">Glycosyltransferase family 2 protein</fullName>
    </submittedName>
</protein>
<keyword evidence="1" id="KW-0812">Transmembrane</keyword>
<dbReference type="RefSeq" id="WP_138656147.1">
    <property type="nucleotide sequence ID" value="NZ_VATY01000001.1"/>
</dbReference>
<dbReference type="Proteomes" id="UP000310314">
    <property type="component" value="Unassembled WGS sequence"/>
</dbReference>
<evidence type="ECO:0000313" key="4">
    <source>
        <dbReference type="Proteomes" id="UP000310314"/>
    </source>
</evidence>
<dbReference type="AlphaFoldDB" id="A0A5S3PT89"/>
<organism evidence="3 4">
    <name type="scientific">Maribacter algarum</name>
    <name type="common">ex Zhang et al. 2020</name>
    <dbReference type="NCBI Taxonomy" id="2578118"/>
    <lineage>
        <taxon>Bacteria</taxon>
        <taxon>Pseudomonadati</taxon>
        <taxon>Bacteroidota</taxon>
        <taxon>Flavobacteriia</taxon>
        <taxon>Flavobacteriales</taxon>
        <taxon>Flavobacteriaceae</taxon>
        <taxon>Maribacter</taxon>
    </lineage>
</organism>
<dbReference type="InterPro" id="IPR001173">
    <property type="entry name" value="Glyco_trans_2-like"/>
</dbReference>
<dbReference type="SUPFAM" id="SSF53448">
    <property type="entry name" value="Nucleotide-diphospho-sugar transferases"/>
    <property type="match status" value="1"/>
</dbReference>
<evidence type="ECO:0000259" key="2">
    <source>
        <dbReference type="Pfam" id="PF00535"/>
    </source>
</evidence>
<feature type="transmembrane region" description="Helical" evidence="1">
    <location>
        <begin position="308"/>
        <end position="331"/>
    </location>
</feature>
<keyword evidence="1" id="KW-1133">Transmembrane helix</keyword>
<proteinExistence type="predicted"/>
<accession>A0A5S3PT89</accession>
<evidence type="ECO:0000256" key="1">
    <source>
        <dbReference type="SAM" id="Phobius"/>
    </source>
</evidence>
<dbReference type="EMBL" id="VATY01000001">
    <property type="protein sequence ID" value="TMM58215.1"/>
    <property type="molecule type" value="Genomic_DNA"/>
</dbReference>
<dbReference type="Gene3D" id="3.90.550.10">
    <property type="entry name" value="Spore Coat Polysaccharide Biosynthesis Protein SpsA, Chain A"/>
    <property type="match status" value="1"/>
</dbReference>
<sequence>MVAENQTVTLIKPLVSIIIPAYNEEALIEQNVGLLYTYLETLGDSYRWDILIVNDGSSDQTGPIADALAEKYDNLRVLHHITNRNLGTALRTGFQNTKGDYVIVLDIDLSYSPDHIEKLLSKVKECDADMVIASPYMKGGKNTAVPPLRLFLSKTVNFIMRKASGLNICTFTGMVRIFKGEFIRSVNTKSSTFDINSELIFKAHILRARVIEIPAHLDWSAQRDLGKVRTSGVRIVKGIFNGLVNSFIFRPYLFFWLLGISVFLISLYIIVWIFINTYLQYPMTAELAQGFENRFSLAVSEVYRQRPYSFVVGGVTLIISIQIMSLGFISLQKKRYFDELFHLNSAILKKNQRDSENIDL</sequence>
<reference evidence="3 4" key="1">
    <citation type="submission" date="2019-05" db="EMBL/GenBank/DDBJ databases">
        <authorList>
            <person name="Zhang J.-Y."/>
            <person name="Feg X."/>
            <person name="Du Z.-J."/>
        </authorList>
    </citation>
    <scope>NUCLEOTIDE SEQUENCE [LARGE SCALE GENOMIC DNA]</scope>
    <source>
        <strain evidence="3 4">RZ26</strain>
    </source>
</reference>
<comment type="caution">
    <text evidence="3">The sequence shown here is derived from an EMBL/GenBank/DDBJ whole genome shotgun (WGS) entry which is preliminary data.</text>
</comment>
<dbReference type="OrthoDB" id="9810303at2"/>
<dbReference type="CDD" id="cd04179">
    <property type="entry name" value="DPM_DPG-synthase_like"/>
    <property type="match status" value="1"/>
</dbReference>
<dbReference type="Pfam" id="PF00535">
    <property type="entry name" value="Glycos_transf_2"/>
    <property type="match status" value="1"/>
</dbReference>
<dbReference type="PANTHER" id="PTHR48090:SF7">
    <property type="entry name" value="RFBJ PROTEIN"/>
    <property type="match status" value="1"/>
</dbReference>
<name>A0A5S3PT89_9FLAO</name>
<dbReference type="GO" id="GO:0016740">
    <property type="term" value="F:transferase activity"/>
    <property type="evidence" value="ECO:0007669"/>
    <property type="project" value="UniProtKB-KW"/>
</dbReference>
<dbReference type="InterPro" id="IPR029044">
    <property type="entry name" value="Nucleotide-diphossugar_trans"/>
</dbReference>
<gene>
    <name evidence="3" type="ORF">FEE95_01960</name>
</gene>
<evidence type="ECO:0000313" key="3">
    <source>
        <dbReference type="EMBL" id="TMM58215.1"/>
    </source>
</evidence>
<keyword evidence="3" id="KW-0808">Transferase</keyword>
<feature type="transmembrane region" description="Helical" evidence="1">
    <location>
        <begin position="253"/>
        <end position="275"/>
    </location>
</feature>